<dbReference type="PROSITE" id="PS50983">
    <property type="entry name" value="FE_B12_PBP"/>
    <property type="match status" value="1"/>
</dbReference>
<dbReference type="PANTHER" id="PTHR30535:SF34">
    <property type="entry name" value="MOLYBDATE-BINDING PROTEIN MOLA"/>
    <property type="match status" value="1"/>
</dbReference>
<evidence type="ECO:0000256" key="3">
    <source>
        <dbReference type="SAM" id="SignalP"/>
    </source>
</evidence>
<sequence length="309" mass="34130">MKNFNKKLIIIVTLLFTVMLSACGVKPAEAPKNDNKQAVSFPLTIKDSKGTEIKIEKEPQKVVSLAPNITEMIFALGKGDKLVGRTTYCDYPEEAKKVQDVGTLQKPNIEKIVELKPDVVIASTHFKDEVGKKFQELGIKVVALYSDDKFEGVYDSINTLGKMLNASAKAEEVVSGMKKKIEAVEGKVKGKKAASVYYVVGFGKGGDFTSTGETFIHQMITMAGGDNVAKDTKGWKYSKEKLIEKNPEIIILPEYFKAEFLTTEGYKDLDAVKNNKVFVIDNNLLDRQGPRAAQGVEEIAKILHPEAFK</sequence>
<dbReference type="SUPFAM" id="SSF53807">
    <property type="entry name" value="Helical backbone' metal receptor"/>
    <property type="match status" value="1"/>
</dbReference>
<organism evidence="5 6">
    <name type="scientific">Clostridium amylolyticum</name>
    <dbReference type="NCBI Taxonomy" id="1121298"/>
    <lineage>
        <taxon>Bacteria</taxon>
        <taxon>Bacillati</taxon>
        <taxon>Bacillota</taxon>
        <taxon>Clostridia</taxon>
        <taxon>Eubacteriales</taxon>
        <taxon>Clostridiaceae</taxon>
        <taxon>Clostridium</taxon>
    </lineage>
</organism>
<dbReference type="RefSeq" id="WP_073005435.1">
    <property type="nucleotide sequence ID" value="NZ_FQZO01000002.1"/>
</dbReference>
<reference evidence="5 6" key="1">
    <citation type="submission" date="2016-11" db="EMBL/GenBank/DDBJ databases">
        <authorList>
            <person name="Jaros S."/>
            <person name="Januszkiewicz K."/>
            <person name="Wedrychowicz H."/>
        </authorList>
    </citation>
    <scope>NUCLEOTIDE SEQUENCE [LARGE SCALE GENOMIC DNA]</scope>
    <source>
        <strain evidence="5 6">DSM 21864</strain>
    </source>
</reference>
<dbReference type="OrthoDB" id="9816357at2"/>
<dbReference type="EMBL" id="FQZO01000002">
    <property type="protein sequence ID" value="SHI88092.1"/>
    <property type="molecule type" value="Genomic_DNA"/>
</dbReference>
<feature type="domain" description="Fe/B12 periplasmic-binding" evidence="4">
    <location>
        <begin position="61"/>
        <end position="307"/>
    </location>
</feature>
<dbReference type="Proteomes" id="UP000184080">
    <property type="component" value="Unassembled WGS sequence"/>
</dbReference>
<name>A0A1M6ERI3_9CLOT</name>
<dbReference type="AlphaFoldDB" id="A0A1M6ERI3"/>
<comment type="similarity">
    <text evidence="1">Belongs to the bacterial solute-binding protein 8 family.</text>
</comment>
<accession>A0A1M6ERI3</accession>
<evidence type="ECO:0000259" key="4">
    <source>
        <dbReference type="PROSITE" id="PS50983"/>
    </source>
</evidence>
<dbReference type="Pfam" id="PF01497">
    <property type="entry name" value="Peripla_BP_2"/>
    <property type="match status" value="1"/>
</dbReference>
<evidence type="ECO:0000256" key="1">
    <source>
        <dbReference type="ARBA" id="ARBA00008814"/>
    </source>
</evidence>
<dbReference type="InterPro" id="IPR050902">
    <property type="entry name" value="ABC_Transporter_SBP"/>
</dbReference>
<keyword evidence="2 3" id="KW-0732">Signal</keyword>
<evidence type="ECO:0000256" key="2">
    <source>
        <dbReference type="ARBA" id="ARBA00022729"/>
    </source>
</evidence>
<keyword evidence="6" id="KW-1185">Reference proteome</keyword>
<dbReference type="PROSITE" id="PS51257">
    <property type="entry name" value="PROKAR_LIPOPROTEIN"/>
    <property type="match status" value="1"/>
</dbReference>
<dbReference type="Gene3D" id="3.40.50.1980">
    <property type="entry name" value="Nitrogenase molybdenum iron protein domain"/>
    <property type="match status" value="2"/>
</dbReference>
<feature type="chain" id="PRO_5038441603" evidence="3">
    <location>
        <begin position="23"/>
        <end position="309"/>
    </location>
</feature>
<dbReference type="GO" id="GO:0071281">
    <property type="term" value="P:cellular response to iron ion"/>
    <property type="evidence" value="ECO:0007669"/>
    <property type="project" value="TreeGrafter"/>
</dbReference>
<evidence type="ECO:0000313" key="6">
    <source>
        <dbReference type="Proteomes" id="UP000184080"/>
    </source>
</evidence>
<dbReference type="CDD" id="cd01143">
    <property type="entry name" value="YvrC"/>
    <property type="match status" value="1"/>
</dbReference>
<protein>
    <submittedName>
        <fullName evidence="5">Iron complex transport system substrate-binding protein</fullName>
    </submittedName>
</protein>
<proteinExistence type="inferred from homology"/>
<dbReference type="NCBIfam" id="NF038402">
    <property type="entry name" value="TroA_like"/>
    <property type="match status" value="1"/>
</dbReference>
<dbReference type="PANTHER" id="PTHR30535">
    <property type="entry name" value="VITAMIN B12-BINDING PROTEIN"/>
    <property type="match status" value="1"/>
</dbReference>
<feature type="signal peptide" evidence="3">
    <location>
        <begin position="1"/>
        <end position="22"/>
    </location>
</feature>
<dbReference type="STRING" id="1121298.SAMN05444401_1669"/>
<gene>
    <name evidence="5" type="ORF">SAMN05444401_1669</name>
</gene>
<dbReference type="InterPro" id="IPR054828">
    <property type="entry name" value="Vit_B12_bind_prot"/>
</dbReference>
<dbReference type="InterPro" id="IPR002491">
    <property type="entry name" value="ABC_transptr_periplasmic_BD"/>
</dbReference>
<evidence type="ECO:0000313" key="5">
    <source>
        <dbReference type="EMBL" id="SHI88092.1"/>
    </source>
</evidence>